<dbReference type="PANTHER" id="PTHR10516:SF443">
    <property type="entry name" value="FK506-BINDING PROTEIN 59-RELATED"/>
    <property type="match status" value="1"/>
</dbReference>
<evidence type="ECO:0000256" key="4">
    <source>
        <dbReference type="PROSITE-ProRule" id="PRU00277"/>
    </source>
</evidence>
<feature type="domain" description="PPIase FKBP-type" evidence="7">
    <location>
        <begin position="84"/>
        <end position="168"/>
    </location>
</feature>
<proteinExistence type="inferred from homology"/>
<dbReference type="PROSITE" id="PS51257">
    <property type="entry name" value="PROKAR_LIPOPROTEIN"/>
    <property type="match status" value="1"/>
</dbReference>
<dbReference type="EC" id="5.2.1.8" evidence="5"/>
<dbReference type="EMBL" id="JXRA01000034">
    <property type="protein sequence ID" value="KIO77463.1"/>
    <property type="molecule type" value="Genomic_DNA"/>
</dbReference>
<comment type="caution">
    <text evidence="8">The sequence shown here is derived from an EMBL/GenBank/DDBJ whole genome shotgun (WGS) entry which is preliminary data.</text>
</comment>
<dbReference type="Proteomes" id="UP000032049">
    <property type="component" value="Unassembled WGS sequence"/>
</dbReference>
<dbReference type="RefSeq" id="WP_041881009.1">
    <property type="nucleotide sequence ID" value="NZ_CP157278.1"/>
</dbReference>
<evidence type="ECO:0000256" key="5">
    <source>
        <dbReference type="RuleBase" id="RU003915"/>
    </source>
</evidence>
<dbReference type="InterPro" id="IPR046357">
    <property type="entry name" value="PPIase_dom_sf"/>
</dbReference>
<protein>
    <recommendedName>
        <fullName evidence="5">Peptidyl-prolyl cis-trans isomerase</fullName>
        <ecNumber evidence="5">5.2.1.8</ecNumber>
    </recommendedName>
</protein>
<dbReference type="InterPro" id="IPR050689">
    <property type="entry name" value="FKBP-type_PPIase"/>
</dbReference>
<evidence type="ECO:0000256" key="2">
    <source>
        <dbReference type="ARBA" id="ARBA00023110"/>
    </source>
</evidence>
<dbReference type="STRING" id="1503925.TH53_09315"/>
<feature type="signal peptide" evidence="6">
    <location>
        <begin position="1"/>
        <end position="22"/>
    </location>
</feature>
<dbReference type="SUPFAM" id="SSF54534">
    <property type="entry name" value="FKBP-like"/>
    <property type="match status" value="1"/>
</dbReference>
<dbReference type="PANTHER" id="PTHR10516">
    <property type="entry name" value="PEPTIDYL-PROLYL CIS-TRANS ISOMERASE"/>
    <property type="match status" value="1"/>
</dbReference>
<accession>A0A0D0F768</accession>
<evidence type="ECO:0000313" key="9">
    <source>
        <dbReference type="Proteomes" id="UP000032049"/>
    </source>
</evidence>
<dbReference type="AlphaFoldDB" id="A0A0D0F768"/>
<gene>
    <name evidence="8" type="ORF">TH53_09315</name>
</gene>
<organism evidence="8 9">
    <name type="scientific">Pedobacter lusitanus</name>
    <dbReference type="NCBI Taxonomy" id="1503925"/>
    <lineage>
        <taxon>Bacteria</taxon>
        <taxon>Pseudomonadati</taxon>
        <taxon>Bacteroidota</taxon>
        <taxon>Sphingobacteriia</taxon>
        <taxon>Sphingobacteriales</taxon>
        <taxon>Sphingobacteriaceae</taxon>
        <taxon>Pedobacter</taxon>
    </lineage>
</organism>
<dbReference type="PROSITE" id="PS50059">
    <property type="entry name" value="FKBP_PPIASE"/>
    <property type="match status" value="1"/>
</dbReference>
<keyword evidence="9" id="KW-1185">Reference proteome</keyword>
<evidence type="ECO:0000259" key="7">
    <source>
        <dbReference type="PROSITE" id="PS50059"/>
    </source>
</evidence>
<dbReference type="Gene3D" id="3.10.50.40">
    <property type="match status" value="1"/>
</dbReference>
<evidence type="ECO:0000313" key="8">
    <source>
        <dbReference type="EMBL" id="KIO77463.1"/>
    </source>
</evidence>
<evidence type="ECO:0000256" key="6">
    <source>
        <dbReference type="SAM" id="SignalP"/>
    </source>
</evidence>
<dbReference type="InterPro" id="IPR001179">
    <property type="entry name" value="PPIase_FKBP_dom"/>
</dbReference>
<dbReference type="GO" id="GO:0003755">
    <property type="term" value="F:peptidyl-prolyl cis-trans isomerase activity"/>
    <property type="evidence" value="ECO:0007669"/>
    <property type="project" value="UniProtKB-UniRule"/>
</dbReference>
<dbReference type="Pfam" id="PF00254">
    <property type="entry name" value="FKBP_C"/>
    <property type="match status" value="1"/>
</dbReference>
<name>A0A0D0F768_9SPHI</name>
<reference evidence="8 9" key="1">
    <citation type="submission" date="2015-01" db="EMBL/GenBank/DDBJ databases">
        <title>Draft genome sequence of Pedobacter sp. NL19 isolated from sludge of an effluent treatment pond in an abandoned uranium mine.</title>
        <authorList>
            <person name="Santos T."/>
            <person name="Caetano T."/>
            <person name="Covas C."/>
            <person name="Cruz A."/>
            <person name="Mendo S."/>
        </authorList>
    </citation>
    <scope>NUCLEOTIDE SEQUENCE [LARGE SCALE GENOMIC DNA]</scope>
    <source>
        <strain evidence="8 9">NL19</strain>
    </source>
</reference>
<keyword evidence="2 4" id="KW-0697">Rotamase</keyword>
<sequence>MMKTKHLVLLLVCMATIFTACMKNNNDYPGDQGNFDAAAQFTKDTVAIRAYVKAKNIPALKDEKTGLFYQIITPGTGSVNYSGSTSLTVNYTGSLLDGTVFDSSKGTAVTFKSLGSLIRGWQVGIPLIQPGGRIRLIMPSGLGYGNATGYPFPPNSNLDFTIDVLSAQ</sequence>
<keyword evidence="6" id="KW-0732">Signal</keyword>
<comment type="catalytic activity">
    <reaction evidence="1 4 5">
        <text>[protein]-peptidylproline (omega=180) = [protein]-peptidylproline (omega=0)</text>
        <dbReference type="Rhea" id="RHEA:16237"/>
        <dbReference type="Rhea" id="RHEA-COMP:10747"/>
        <dbReference type="Rhea" id="RHEA-COMP:10748"/>
        <dbReference type="ChEBI" id="CHEBI:83833"/>
        <dbReference type="ChEBI" id="CHEBI:83834"/>
        <dbReference type="EC" id="5.2.1.8"/>
    </reaction>
</comment>
<evidence type="ECO:0000256" key="3">
    <source>
        <dbReference type="ARBA" id="ARBA00023235"/>
    </source>
</evidence>
<dbReference type="OrthoDB" id="669809at2"/>
<evidence type="ECO:0000256" key="1">
    <source>
        <dbReference type="ARBA" id="ARBA00000971"/>
    </source>
</evidence>
<keyword evidence="3 4" id="KW-0413">Isomerase</keyword>
<comment type="similarity">
    <text evidence="5">Belongs to the FKBP-type PPIase family.</text>
</comment>
<feature type="chain" id="PRO_5002210075" description="Peptidyl-prolyl cis-trans isomerase" evidence="6">
    <location>
        <begin position="23"/>
        <end position="168"/>
    </location>
</feature>